<feature type="domain" description="Myb/SANT-like" evidence="1">
    <location>
        <begin position="10"/>
        <end position="92"/>
    </location>
</feature>
<dbReference type="Pfam" id="PF12776">
    <property type="entry name" value="Myb_DNA-bind_3"/>
    <property type="match status" value="1"/>
</dbReference>
<organism evidence="2 3">
    <name type="scientific">Amborella trichopoda</name>
    <dbReference type="NCBI Taxonomy" id="13333"/>
    <lineage>
        <taxon>Eukaryota</taxon>
        <taxon>Viridiplantae</taxon>
        <taxon>Streptophyta</taxon>
        <taxon>Embryophyta</taxon>
        <taxon>Tracheophyta</taxon>
        <taxon>Spermatophyta</taxon>
        <taxon>Magnoliopsida</taxon>
        <taxon>Amborellales</taxon>
        <taxon>Amborellaceae</taxon>
        <taxon>Amborella</taxon>
    </lineage>
</organism>
<protein>
    <recommendedName>
        <fullName evidence="1">Myb/SANT-like domain-containing protein</fullName>
    </recommendedName>
</protein>
<dbReference type="HOGENOM" id="CLU_1399557_0_0_1"/>
<reference evidence="3" key="1">
    <citation type="journal article" date="2013" name="Science">
        <title>The Amborella genome and the evolution of flowering plants.</title>
        <authorList>
            <consortium name="Amborella Genome Project"/>
        </authorList>
    </citation>
    <scope>NUCLEOTIDE SEQUENCE [LARGE SCALE GENOMIC DNA]</scope>
</reference>
<feature type="non-terminal residue" evidence="2">
    <location>
        <position position="195"/>
    </location>
</feature>
<keyword evidence="3" id="KW-1185">Reference proteome</keyword>
<dbReference type="PANTHER" id="PTHR46929">
    <property type="entry name" value="EXPRESSED PROTEIN"/>
    <property type="match status" value="1"/>
</dbReference>
<dbReference type="EMBL" id="KI393016">
    <property type="protein sequence ID" value="ERN09302.1"/>
    <property type="molecule type" value="Genomic_DNA"/>
</dbReference>
<evidence type="ECO:0000313" key="3">
    <source>
        <dbReference type="Proteomes" id="UP000017836"/>
    </source>
</evidence>
<evidence type="ECO:0000313" key="2">
    <source>
        <dbReference type="EMBL" id="ERN09302.1"/>
    </source>
</evidence>
<accession>W1PH31</accession>
<proteinExistence type="predicted"/>
<dbReference type="AlphaFoldDB" id="W1PH31"/>
<sequence length="195" mass="22457">MAESGRRIPQWTSKEDEFFIDIMVKEIKKGGDFKDAWQRMMKTMRDNFGELYDCERLKSKYKFFRNLYNNVNELRNISDFGWDEGKRMVTAERLQMNGQRNIIRLEKIFSGGSDLQDTGGQGADTSFDALYIAVPQVEPEVKEDIGSSPSVWTLFSGTKRRCSQAPTTQRRRRGKPTTKETIAAAMTVMAEIIRS</sequence>
<dbReference type="InterPro" id="IPR024752">
    <property type="entry name" value="Myb/SANT-like_dom"/>
</dbReference>
<dbReference type="Proteomes" id="UP000017836">
    <property type="component" value="Unassembled WGS sequence"/>
</dbReference>
<dbReference type="PANTHER" id="PTHR46929:SF33">
    <property type="entry name" value="L10-INTERACTING MYB DOMAIN-CONTAINING PROTEIN-LIKE ISOFORM X1"/>
    <property type="match status" value="1"/>
</dbReference>
<name>W1PH31_AMBTC</name>
<gene>
    <name evidence="2" type="ORF">AMTR_s00149p00082440</name>
</gene>
<dbReference type="Gramene" id="ERN09302">
    <property type="protein sequence ID" value="ERN09302"/>
    <property type="gene ID" value="AMTR_s00149p00082440"/>
</dbReference>
<evidence type="ECO:0000259" key="1">
    <source>
        <dbReference type="Pfam" id="PF12776"/>
    </source>
</evidence>